<dbReference type="SMART" id="SM00343">
    <property type="entry name" value="ZnF_C2HC"/>
    <property type="match status" value="1"/>
</dbReference>
<evidence type="ECO:0000313" key="11">
    <source>
        <dbReference type="Proteomes" id="UP000019384"/>
    </source>
</evidence>
<dbReference type="InterPro" id="IPR003613">
    <property type="entry name" value="Ubox_domain"/>
</dbReference>
<dbReference type="HOGENOM" id="CLU_019105_0_0_1"/>
<dbReference type="Gene3D" id="3.30.40.10">
    <property type="entry name" value="Zinc/RING finger domain, C3HC4 (zinc finger)"/>
    <property type="match status" value="1"/>
</dbReference>
<reference evidence="10" key="1">
    <citation type="submission" date="2013-12" db="EMBL/GenBank/DDBJ databases">
        <authorList>
            <person name="Genoscope - CEA"/>
        </authorList>
    </citation>
    <scope>NUCLEOTIDE SEQUENCE</scope>
    <source>
        <strain evidence="10">CBS 1993</strain>
    </source>
</reference>
<evidence type="ECO:0000256" key="2">
    <source>
        <dbReference type="ARBA" id="ARBA00022723"/>
    </source>
</evidence>
<dbReference type="GO" id="GO:0008270">
    <property type="term" value="F:zinc ion binding"/>
    <property type="evidence" value="ECO:0007669"/>
    <property type="project" value="UniProtKB-KW"/>
</dbReference>
<dbReference type="Gene3D" id="4.10.60.10">
    <property type="entry name" value="Zinc finger, CCHC-type"/>
    <property type="match status" value="1"/>
</dbReference>
<dbReference type="InterPro" id="IPR001878">
    <property type="entry name" value="Znf_CCHC"/>
</dbReference>
<dbReference type="Gene3D" id="3.10.20.90">
    <property type="entry name" value="Phosphatidylinositol 3-kinase Catalytic Subunit, Chain A, domain 1"/>
    <property type="match status" value="1"/>
</dbReference>
<dbReference type="InterPro" id="IPR013083">
    <property type="entry name" value="Znf_RING/FYVE/PHD"/>
</dbReference>
<organism evidence="10 11">
    <name type="scientific">Kuraishia capsulata CBS 1993</name>
    <dbReference type="NCBI Taxonomy" id="1382522"/>
    <lineage>
        <taxon>Eukaryota</taxon>
        <taxon>Fungi</taxon>
        <taxon>Dikarya</taxon>
        <taxon>Ascomycota</taxon>
        <taxon>Saccharomycotina</taxon>
        <taxon>Pichiomycetes</taxon>
        <taxon>Pichiales</taxon>
        <taxon>Pichiaceae</taxon>
        <taxon>Kuraishia</taxon>
    </lineage>
</organism>
<feature type="domain" description="CCHC-type" evidence="8">
    <location>
        <begin position="172"/>
        <end position="186"/>
    </location>
</feature>
<dbReference type="PROSITE" id="PS51282">
    <property type="entry name" value="DWNN"/>
    <property type="match status" value="1"/>
</dbReference>
<evidence type="ECO:0000256" key="1">
    <source>
        <dbReference type="ARBA" id="ARBA00004123"/>
    </source>
</evidence>
<dbReference type="GO" id="GO:0036002">
    <property type="term" value="F:pre-mRNA binding"/>
    <property type="evidence" value="ECO:0007669"/>
    <property type="project" value="EnsemblFungi"/>
</dbReference>
<evidence type="ECO:0000259" key="9">
    <source>
        <dbReference type="PROSITE" id="PS51282"/>
    </source>
</evidence>
<evidence type="ECO:0000256" key="6">
    <source>
        <dbReference type="PROSITE-ProRule" id="PRU00047"/>
    </source>
</evidence>
<evidence type="ECO:0000313" key="10">
    <source>
        <dbReference type="EMBL" id="CDK25546.1"/>
    </source>
</evidence>
<keyword evidence="4" id="KW-0862">Zinc</keyword>
<dbReference type="SMART" id="SM01180">
    <property type="entry name" value="DWNN"/>
    <property type="match status" value="1"/>
</dbReference>
<dbReference type="GO" id="GO:0006511">
    <property type="term" value="P:ubiquitin-dependent protein catabolic process"/>
    <property type="evidence" value="ECO:0007669"/>
    <property type="project" value="TreeGrafter"/>
</dbReference>
<protein>
    <recommendedName>
        <fullName evidence="12">DWNN domain-containing protein</fullName>
    </recommendedName>
</protein>
<gene>
    <name evidence="10" type="ORF">KUCA_T00001516001</name>
</gene>
<dbReference type="InterPro" id="IPR033489">
    <property type="entry name" value="RBBP6"/>
</dbReference>
<evidence type="ECO:0000256" key="7">
    <source>
        <dbReference type="SAM" id="MobiDB-lite"/>
    </source>
</evidence>
<feature type="region of interest" description="Disordered" evidence="7">
    <location>
        <begin position="330"/>
        <end position="354"/>
    </location>
</feature>
<dbReference type="GO" id="GO:0006397">
    <property type="term" value="P:mRNA processing"/>
    <property type="evidence" value="ECO:0007669"/>
    <property type="project" value="InterPro"/>
</dbReference>
<dbReference type="RefSeq" id="XP_022457558.1">
    <property type="nucleotide sequence ID" value="XM_022603704.1"/>
</dbReference>
<dbReference type="STRING" id="1382522.W6MHR5"/>
<dbReference type="GO" id="GO:0005847">
    <property type="term" value="C:mRNA cleavage and polyadenylation specificity factor complex"/>
    <property type="evidence" value="ECO:0007669"/>
    <property type="project" value="EnsemblFungi"/>
</dbReference>
<evidence type="ECO:0008006" key="12">
    <source>
        <dbReference type="Google" id="ProtNLM"/>
    </source>
</evidence>
<name>W6MHR5_9ASCO</name>
<feature type="domain" description="DWNN" evidence="9">
    <location>
        <begin position="5"/>
        <end position="77"/>
    </location>
</feature>
<evidence type="ECO:0000256" key="3">
    <source>
        <dbReference type="ARBA" id="ARBA00022771"/>
    </source>
</evidence>
<keyword evidence="2" id="KW-0479">Metal-binding</keyword>
<feature type="compositionally biased region" description="Low complexity" evidence="7">
    <location>
        <begin position="101"/>
        <end position="110"/>
    </location>
</feature>
<dbReference type="OrthoDB" id="106784at2759"/>
<dbReference type="CDD" id="cd16620">
    <property type="entry name" value="vRING-HC-C4C4_RBBP6"/>
    <property type="match status" value="1"/>
</dbReference>
<keyword evidence="11" id="KW-1185">Reference proteome</keyword>
<proteinExistence type="predicted"/>
<reference evidence="10" key="2">
    <citation type="submission" date="2014-02" db="EMBL/GenBank/DDBJ databases">
        <title>Complete DNA sequence of /Kuraishia capsulata/ illustrates novel genomic features among budding yeasts (/Saccharomycotina/).</title>
        <authorList>
            <person name="Morales L."/>
            <person name="Noel B."/>
            <person name="Porcel B."/>
            <person name="Marcet-Houben M."/>
            <person name="Hullo M-F."/>
            <person name="Sacerdot C."/>
            <person name="Tekaia F."/>
            <person name="Leh-Louis V."/>
            <person name="Despons L."/>
            <person name="Khanna V."/>
            <person name="Aury J-M."/>
            <person name="Barbe V."/>
            <person name="Couloux A."/>
            <person name="Labadie K."/>
            <person name="Pelletier E."/>
            <person name="Souciet J-L."/>
            <person name="Boekhout T."/>
            <person name="Gabaldon T."/>
            <person name="Wincker P."/>
            <person name="Dujon B."/>
        </authorList>
    </citation>
    <scope>NUCLEOTIDE SEQUENCE</scope>
    <source>
        <strain evidence="10">CBS 1993</strain>
    </source>
</reference>
<dbReference type="Proteomes" id="UP000019384">
    <property type="component" value="Unassembled WGS sequence"/>
</dbReference>
<dbReference type="GO" id="GO:0061630">
    <property type="term" value="F:ubiquitin protein ligase activity"/>
    <property type="evidence" value="ECO:0007669"/>
    <property type="project" value="EnsemblFungi"/>
</dbReference>
<dbReference type="AlphaFoldDB" id="W6MHR5"/>
<evidence type="ECO:0000259" key="8">
    <source>
        <dbReference type="PROSITE" id="PS50158"/>
    </source>
</evidence>
<dbReference type="PANTHER" id="PTHR15439:SF0">
    <property type="entry name" value="CELL DIVISION CYCLE AND APOPTOSIS REGULATOR PROTEIN 1-RELATED"/>
    <property type="match status" value="1"/>
</dbReference>
<feature type="region of interest" description="Disordered" evidence="7">
    <location>
        <begin position="83"/>
        <end position="120"/>
    </location>
</feature>
<dbReference type="PROSITE" id="PS50158">
    <property type="entry name" value="ZF_CCHC"/>
    <property type="match status" value="1"/>
</dbReference>
<accession>W6MHR5</accession>
<dbReference type="InterPro" id="IPR014891">
    <property type="entry name" value="DWNN_domain"/>
</dbReference>
<evidence type="ECO:0000256" key="5">
    <source>
        <dbReference type="ARBA" id="ARBA00023242"/>
    </source>
</evidence>
<keyword evidence="3 6" id="KW-0863">Zinc-finger</keyword>
<feature type="compositionally biased region" description="Basic and acidic residues" evidence="7">
    <location>
        <begin position="336"/>
        <end position="351"/>
    </location>
</feature>
<dbReference type="GO" id="GO:0006369">
    <property type="term" value="P:termination of RNA polymerase II transcription"/>
    <property type="evidence" value="ECO:0007669"/>
    <property type="project" value="EnsemblFungi"/>
</dbReference>
<sequence length="395" mass="44453">MSSTIFYKFRSQRDLSRVLFDGTGITVFDLKREIMLANRLTNASEIELKMYRPEGPEYDDDTEVIPRSTTVVVRRLPADRKGKGGATRYITGKPRVNRKNPALAPTAAPASSFQPKAGNGEKQTEEDMIKAMFNQQDDQWQEQQVSLAGATRIDPVRTATGTDEAPPPGYICYRCGSKTHFIKNCPTNNDPNWETKRVKRTTGIPKSYLKTVDKPEDDDNQNVMVNDEGQFVVAVADKKSWETYQKKQQVQEEQYDVKDETLLDPLSHKLFKDPVKTPCCGKTYSRQALEDALLETDFVCPNCEKEDVLLDTLTKDEEMSKRVDEFIEANSNGLKRSNDSDNGPDSKKQKTELFSAGVAPTAVPMMPNMGMAPMGMPFMAPFPFMPNMMGQNPTR</sequence>
<dbReference type="Pfam" id="PF04564">
    <property type="entry name" value="U-box"/>
    <property type="match status" value="1"/>
</dbReference>
<dbReference type="Pfam" id="PF08783">
    <property type="entry name" value="DWNN"/>
    <property type="match status" value="1"/>
</dbReference>
<dbReference type="GeneID" id="34518946"/>
<dbReference type="GO" id="GO:0000209">
    <property type="term" value="P:protein polyubiquitination"/>
    <property type="evidence" value="ECO:0007669"/>
    <property type="project" value="EnsemblFungi"/>
</dbReference>
<keyword evidence="5" id="KW-0539">Nucleus</keyword>
<dbReference type="PANTHER" id="PTHR15439">
    <property type="entry name" value="RETINOBLASTOMA-BINDING PROTEIN 6"/>
    <property type="match status" value="1"/>
</dbReference>
<dbReference type="SUPFAM" id="SSF57850">
    <property type="entry name" value="RING/U-box"/>
    <property type="match status" value="1"/>
</dbReference>
<dbReference type="EMBL" id="HG793126">
    <property type="protein sequence ID" value="CDK25546.1"/>
    <property type="molecule type" value="Genomic_DNA"/>
</dbReference>
<evidence type="ECO:0000256" key="4">
    <source>
        <dbReference type="ARBA" id="ARBA00022833"/>
    </source>
</evidence>
<comment type="subcellular location">
    <subcellularLocation>
        <location evidence="1">Nucleus</location>
    </subcellularLocation>
</comment>
<dbReference type="GO" id="GO:0005829">
    <property type="term" value="C:cytosol"/>
    <property type="evidence" value="ECO:0007669"/>
    <property type="project" value="EnsemblFungi"/>
</dbReference>